<keyword evidence="3 5" id="KW-1133">Transmembrane helix</keyword>
<dbReference type="GO" id="GO:0015990">
    <property type="term" value="P:electron transport coupled proton transport"/>
    <property type="evidence" value="ECO:0007669"/>
    <property type="project" value="TreeGrafter"/>
</dbReference>
<dbReference type="AlphaFoldDB" id="A0A645G0G9"/>
<accession>A0A645G0G9</accession>
<dbReference type="GO" id="GO:0008137">
    <property type="term" value="F:NADH dehydrogenase (ubiquinone) activity"/>
    <property type="evidence" value="ECO:0007669"/>
    <property type="project" value="InterPro"/>
</dbReference>
<evidence type="ECO:0000256" key="5">
    <source>
        <dbReference type="SAM" id="Phobius"/>
    </source>
</evidence>
<dbReference type="EMBL" id="VSSQ01067812">
    <property type="protein sequence ID" value="MPN20135.1"/>
    <property type="molecule type" value="Genomic_DNA"/>
</dbReference>
<organism evidence="6">
    <name type="scientific">bioreactor metagenome</name>
    <dbReference type="NCBI Taxonomy" id="1076179"/>
    <lineage>
        <taxon>unclassified sequences</taxon>
        <taxon>metagenomes</taxon>
        <taxon>ecological metagenomes</taxon>
    </lineage>
</organism>
<evidence type="ECO:0000313" key="6">
    <source>
        <dbReference type="EMBL" id="MPN20135.1"/>
    </source>
</evidence>
<dbReference type="GO" id="GO:0003954">
    <property type="term" value="F:NADH dehydrogenase activity"/>
    <property type="evidence" value="ECO:0007669"/>
    <property type="project" value="TreeGrafter"/>
</dbReference>
<dbReference type="PANTHER" id="PTHR42829">
    <property type="entry name" value="NADH-UBIQUINONE OXIDOREDUCTASE CHAIN 5"/>
    <property type="match status" value="1"/>
</dbReference>
<keyword evidence="4 5" id="KW-0472">Membrane</keyword>
<evidence type="ECO:0000256" key="3">
    <source>
        <dbReference type="ARBA" id="ARBA00022989"/>
    </source>
</evidence>
<comment type="subcellular location">
    <subcellularLocation>
        <location evidence="1">Membrane</location>
        <topology evidence="1">Multi-pass membrane protein</topology>
    </subcellularLocation>
</comment>
<evidence type="ECO:0000256" key="2">
    <source>
        <dbReference type="ARBA" id="ARBA00022692"/>
    </source>
</evidence>
<keyword evidence="2 5" id="KW-0812">Transmembrane</keyword>
<evidence type="ECO:0008006" key="7">
    <source>
        <dbReference type="Google" id="ProtNLM"/>
    </source>
</evidence>
<protein>
    <recommendedName>
        <fullName evidence="7">NADH-quinone oxidoreductase subunit L</fullName>
    </recommendedName>
</protein>
<comment type="caution">
    <text evidence="6">The sequence shown here is derived from an EMBL/GenBank/DDBJ whole genome shotgun (WGS) entry which is preliminary data.</text>
</comment>
<name>A0A645G0G9_9ZZZZ</name>
<feature type="transmembrane region" description="Helical" evidence="5">
    <location>
        <begin position="140"/>
        <end position="159"/>
    </location>
</feature>
<gene>
    <name evidence="6" type="ORF">SDC9_167512</name>
</gene>
<dbReference type="PANTHER" id="PTHR42829:SF2">
    <property type="entry name" value="NADH-UBIQUINONE OXIDOREDUCTASE CHAIN 5"/>
    <property type="match status" value="1"/>
</dbReference>
<evidence type="ECO:0000256" key="4">
    <source>
        <dbReference type="ARBA" id="ARBA00023136"/>
    </source>
</evidence>
<evidence type="ECO:0000256" key="1">
    <source>
        <dbReference type="ARBA" id="ARBA00004141"/>
    </source>
</evidence>
<dbReference type="GO" id="GO:0042773">
    <property type="term" value="P:ATP synthesis coupled electron transport"/>
    <property type="evidence" value="ECO:0007669"/>
    <property type="project" value="InterPro"/>
</dbReference>
<reference evidence="6" key="1">
    <citation type="submission" date="2019-08" db="EMBL/GenBank/DDBJ databases">
        <authorList>
            <person name="Kucharzyk K."/>
            <person name="Murdoch R.W."/>
            <person name="Higgins S."/>
            <person name="Loffler F."/>
        </authorList>
    </citation>
    <scope>NUCLEOTIDE SEQUENCE</scope>
</reference>
<proteinExistence type="predicted"/>
<dbReference type="GO" id="GO:0016020">
    <property type="term" value="C:membrane"/>
    <property type="evidence" value="ECO:0007669"/>
    <property type="project" value="UniProtKB-SubCell"/>
</dbReference>
<sequence length="162" mass="18183">MLYGDYFKGVIFIDHHAHPAMEHLAEEFHGAAAMGVHSLTTLPFILALSGVVVSWFFYMKRPDIPAAIQRRFSAINTLFENKYYFDKFNEVVFAGGARLLGKALWKGGDVAVIDGLIVNGSAKLVGWIATVTRLFQTGYVYHYAFTMIIGVFVLMTLWINRA</sequence>
<dbReference type="InterPro" id="IPR003945">
    <property type="entry name" value="NU5C-like"/>
</dbReference>
<feature type="transmembrane region" description="Helical" evidence="5">
    <location>
        <begin position="36"/>
        <end position="58"/>
    </location>
</feature>
<dbReference type="Gene3D" id="1.20.5.2700">
    <property type="match status" value="1"/>
</dbReference>